<dbReference type="GO" id="GO:0016020">
    <property type="term" value="C:membrane"/>
    <property type="evidence" value="ECO:0007669"/>
    <property type="project" value="TreeGrafter"/>
</dbReference>
<dbReference type="PRINTS" id="PR00111">
    <property type="entry name" value="ABHYDROLASE"/>
</dbReference>
<dbReference type="PANTHER" id="PTHR43798:SF33">
    <property type="entry name" value="HYDROLASE, PUTATIVE (AFU_ORTHOLOGUE AFUA_2G14860)-RELATED"/>
    <property type="match status" value="1"/>
</dbReference>
<organism evidence="3 4">
    <name type="scientific">Vibrio casei</name>
    <dbReference type="NCBI Taxonomy" id="673372"/>
    <lineage>
        <taxon>Bacteria</taxon>
        <taxon>Pseudomonadati</taxon>
        <taxon>Pseudomonadota</taxon>
        <taxon>Gammaproteobacteria</taxon>
        <taxon>Vibrionales</taxon>
        <taxon>Vibrionaceae</taxon>
        <taxon>Vibrio</taxon>
    </lineage>
</organism>
<dbReference type="GeneID" id="303188340"/>
<evidence type="ECO:0000313" key="4">
    <source>
        <dbReference type="Proteomes" id="UP000252479"/>
    </source>
</evidence>
<evidence type="ECO:0000259" key="2">
    <source>
        <dbReference type="Pfam" id="PF00561"/>
    </source>
</evidence>
<keyword evidence="3" id="KW-0378">Hydrolase</keyword>
<comment type="caution">
    <text evidence="3">The sequence shown here is derived from an EMBL/GenBank/DDBJ whole genome shotgun (WGS) entry which is preliminary data.</text>
</comment>
<feature type="chain" id="PRO_5016713072" evidence="1">
    <location>
        <begin position="20"/>
        <end position="194"/>
    </location>
</feature>
<keyword evidence="4" id="KW-1185">Reference proteome</keyword>
<dbReference type="InterPro" id="IPR050266">
    <property type="entry name" value="AB_hydrolase_sf"/>
</dbReference>
<evidence type="ECO:0000256" key="1">
    <source>
        <dbReference type="SAM" id="SignalP"/>
    </source>
</evidence>
<proteinExistence type="predicted"/>
<dbReference type="Pfam" id="PF00561">
    <property type="entry name" value="Abhydrolase_1"/>
    <property type="match status" value="1"/>
</dbReference>
<protein>
    <submittedName>
        <fullName evidence="3">Alpha/beta hydrolase</fullName>
    </submittedName>
</protein>
<dbReference type="InterPro" id="IPR000073">
    <property type="entry name" value="AB_hydrolase_1"/>
</dbReference>
<dbReference type="PROSITE" id="PS51257">
    <property type="entry name" value="PROKAR_LIPOPROTEIN"/>
    <property type="match status" value="1"/>
</dbReference>
<reference evidence="3 4" key="1">
    <citation type="journal article" date="2017" name="Elife">
        <title>Extensive horizontal gene transfer in cheese-associated bacteria.</title>
        <authorList>
            <person name="Bonham K.S."/>
            <person name="Wolfe B.E."/>
            <person name="Dutton R.J."/>
        </authorList>
    </citation>
    <scope>NUCLEOTIDE SEQUENCE [LARGE SCALE GENOMIC DNA]</scope>
    <source>
        <strain evidence="3 4">JB196</strain>
    </source>
</reference>
<accession>A0A368LMI8</accession>
<sequence length="194" mass="21727">MRFLLMVLMILTISACSMPPEIKENKTTIERVKHVPNLLVQHNIEHKNYRLHYVSAGKKNKPSIVFVHGTPGGWGTFATYFEQPELLKHFQLFSIDRPGWGQSTYPSADFPVSLSEQSRLLAPLLKEIATTSQQKVILVGHSYGGSLVPKLAADYPEYVRGILILAGDVGPKLAQARWFNVALDYIPSFLIPDP</sequence>
<keyword evidence="1" id="KW-0732">Signal</keyword>
<evidence type="ECO:0000313" key="3">
    <source>
        <dbReference type="EMBL" id="RCS73092.1"/>
    </source>
</evidence>
<dbReference type="Gene3D" id="3.40.50.1820">
    <property type="entry name" value="alpha/beta hydrolase"/>
    <property type="match status" value="1"/>
</dbReference>
<dbReference type="SUPFAM" id="SSF53474">
    <property type="entry name" value="alpha/beta-Hydrolases"/>
    <property type="match status" value="1"/>
</dbReference>
<feature type="signal peptide" evidence="1">
    <location>
        <begin position="1"/>
        <end position="19"/>
    </location>
</feature>
<feature type="domain" description="AB hydrolase-1" evidence="2">
    <location>
        <begin position="62"/>
        <end position="169"/>
    </location>
</feature>
<dbReference type="InterPro" id="IPR029058">
    <property type="entry name" value="AB_hydrolase_fold"/>
</dbReference>
<dbReference type="Proteomes" id="UP000252479">
    <property type="component" value="Unassembled WGS sequence"/>
</dbReference>
<dbReference type="AlphaFoldDB" id="A0A368LMI8"/>
<dbReference type="PANTHER" id="PTHR43798">
    <property type="entry name" value="MONOACYLGLYCEROL LIPASE"/>
    <property type="match status" value="1"/>
</dbReference>
<dbReference type="GO" id="GO:0016787">
    <property type="term" value="F:hydrolase activity"/>
    <property type="evidence" value="ECO:0007669"/>
    <property type="project" value="UniProtKB-KW"/>
</dbReference>
<gene>
    <name evidence="3" type="ORF">CIK83_05380</name>
</gene>
<name>A0A368LMI8_9VIBR</name>
<dbReference type="RefSeq" id="WP_086963153.1">
    <property type="nucleotide sequence ID" value="NZ_FUKS01000054.1"/>
</dbReference>
<dbReference type="EMBL" id="QPGL01000001">
    <property type="protein sequence ID" value="RCS73092.1"/>
    <property type="molecule type" value="Genomic_DNA"/>
</dbReference>